<dbReference type="Gene3D" id="3.30.540.10">
    <property type="entry name" value="Fructose-1,6-Bisphosphatase, subunit A, domain 1"/>
    <property type="match status" value="1"/>
</dbReference>
<feature type="domain" description="Fructose-1-6-bisphosphatase class 1 C-terminal" evidence="23">
    <location>
        <begin position="558"/>
        <end position="688"/>
    </location>
</feature>
<evidence type="ECO:0000256" key="10">
    <source>
        <dbReference type="ARBA" id="ARBA00022723"/>
    </source>
</evidence>
<keyword evidence="11 19" id="KW-0378">Hydrolase</keyword>
<dbReference type="GO" id="GO:0006002">
    <property type="term" value="P:fructose 6-phosphate metabolic process"/>
    <property type="evidence" value="ECO:0007669"/>
    <property type="project" value="TreeGrafter"/>
</dbReference>
<dbReference type="GO" id="GO:0042132">
    <property type="term" value="F:fructose 1,6-bisphosphate 1-phosphatase activity"/>
    <property type="evidence" value="ECO:0007669"/>
    <property type="project" value="UniProtKB-EC"/>
</dbReference>
<dbReference type="EC" id="4.1.1.48" evidence="7"/>
<dbReference type="Proteomes" id="UP000355283">
    <property type="component" value="Unassembled WGS sequence"/>
</dbReference>
<keyword evidence="16 19" id="KW-0119">Carbohydrate metabolism</keyword>
<evidence type="ECO:0000256" key="15">
    <source>
        <dbReference type="ARBA" id="ARBA00023239"/>
    </source>
</evidence>
<dbReference type="PANTHER" id="PTHR11556">
    <property type="entry name" value="FRUCTOSE-1,6-BISPHOSPHATASE-RELATED"/>
    <property type="match status" value="1"/>
</dbReference>
<evidence type="ECO:0000256" key="3">
    <source>
        <dbReference type="ARBA" id="ARBA00001946"/>
    </source>
</evidence>
<evidence type="ECO:0000256" key="16">
    <source>
        <dbReference type="ARBA" id="ARBA00023277"/>
    </source>
</evidence>
<evidence type="ECO:0000259" key="22">
    <source>
        <dbReference type="Pfam" id="PF00316"/>
    </source>
</evidence>
<evidence type="ECO:0000256" key="2">
    <source>
        <dbReference type="ARBA" id="ARBA00001633"/>
    </source>
</evidence>
<name>A0A4D9D3H2_9STRA</name>
<dbReference type="Pfam" id="PF00316">
    <property type="entry name" value="FBPase"/>
    <property type="match status" value="1"/>
</dbReference>
<keyword evidence="13" id="KW-0460">Magnesium</keyword>
<dbReference type="Gene3D" id="3.20.20.70">
    <property type="entry name" value="Aldolase class I"/>
    <property type="match status" value="1"/>
</dbReference>
<organism evidence="24 25">
    <name type="scientific">Nannochloropsis salina CCMP1776</name>
    <dbReference type="NCBI Taxonomy" id="1027361"/>
    <lineage>
        <taxon>Eukaryota</taxon>
        <taxon>Sar</taxon>
        <taxon>Stramenopiles</taxon>
        <taxon>Ochrophyta</taxon>
        <taxon>Eustigmatophyceae</taxon>
        <taxon>Eustigmatales</taxon>
        <taxon>Monodopsidaceae</taxon>
        <taxon>Microchloropsis</taxon>
        <taxon>Microchloropsis salina</taxon>
    </lineage>
</organism>
<feature type="domain" description="Indole-3-glycerol phosphate synthase" evidence="21">
    <location>
        <begin position="64"/>
        <end position="282"/>
    </location>
</feature>
<dbReference type="PRINTS" id="PR00115">
    <property type="entry name" value="F16BPHPHTASE"/>
</dbReference>
<dbReference type="Pfam" id="PF18913">
    <property type="entry name" value="FBPase_C"/>
    <property type="match status" value="1"/>
</dbReference>
<accession>A0A4D9D3H2</accession>
<comment type="catalytic activity">
    <reaction evidence="1">
        <text>beta-D-fructose 1,6-bisphosphate + H2O = beta-D-fructose 6-phosphate + phosphate</text>
        <dbReference type="Rhea" id="RHEA:11064"/>
        <dbReference type="ChEBI" id="CHEBI:15377"/>
        <dbReference type="ChEBI" id="CHEBI:32966"/>
        <dbReference type="ChEBI" id="CHEBI:43474"/>
        <dbReference type="ChEBI" id="CHEBI:57634"/>
        <dbReference type="EC" id="3.1.3.11"/>
    </reaction>
</comment>
<dbReference type="GO" id="GO:0005986">
    <property type="term" value="P:sucrose biosynthetic process"/>
    <property type="evidence" value="ECO:0007669"/>
    <property type="project" value="TreeGrafter"/>
</dbReference>
<dbReference type="InterPro" id="IPR044015">
    <property type="entry name" value="FBPase_C_dom"/>
</dbReference>
<evidence type="ECO:0000256" key="20">
    <source>
        <dbReference type="SAM" id="MobiDB-lite"/>
    </source>
</evidence>
<evidence type="ECO:0000313" key="24">
    <source>
        <dbReference type="EMBL" id="TFJ86271.1"/>
    </source>
</evidence>
<dbReference type="UniPathway" id="UPA00035">
    <property type="reaction ID" value="UER00043"/>
</dbReference>
<dbReference type="HAMAP" id="MF_01855">
    <property type="entry name" value="FBPase_class1"/>
    <property type="match status" value="1"/>
</dbReference>
<evidence type="ECO:0000256" key="9">
    <source>
        <dbReference type="ARBA" id="ARBA00022605"/>
    </source>
</evidence>
<dbReference type="PANTHER" id="PTHR11556:SF1">
    <property type="entry name" value="FRUCTOSE-BISPHOSPHATASE"/>
    <property type="match status" value="1"/>
</dbReference>
<comment type="cofactor">
    <cofactor evidence="3">
        <name>Mg(2+)</name>
        <dbReference type="ChEBI" id="CHEBI:18420"/>
    </cofactor>
</comment>
<feature type="region of interest" description="Disordered" evidence="20">
    <location>
        <begin position="289"/>
        <end position="310"/>
    </location>
</feature>
<keyword evidence="14" id="KW-0057">Aromatic amino acid biosynthesis</keyword>
<dbReference type="SUPFAM" id="SSF51366">
    <property type="entry name" value="Ribulose-phoshate binding barrel"/>
    <property type="match status" value="1"/>
</dbReference>
<dbReference type="PROSITE" id="PS00124">
    <property type="entry name" value="FBPASE"/>
    <property type="match status" value="1"/>
</dbReference>
<comment type="pathway">
    <text evidence="17">Carbohydrate biosynthesis.</text>
</comment>
<feature type="domain" description="Fructose-1-6-bisphosphatase class I N-terminal" evidence="22">
    <location>
        <begin position="330"/>
        <end position="554"/>
    </location>
</feature>
<dbReference type="PIRSF" id="PIRSF500210">
    <property type="entry name" value="FBPtase"/>
    <property type="match status" value="1"/>
</dbReference>
<evidence type="ECO:0000256" key="12">
    <source>
        <dbReference type="ARBA" id="ARBA00022822"/>
    </source>
</evidence>
<dbReference type="Gene3D" id="3.40.190.80">
    <property type="match status" value="1"/>
</dbReference>
<dbReference type="InterPro" id="IPR011060">
    <property type="entry name" value="RibuloseP-bd_barrel"/>
</dbReference>
<keyword evidence="25" id="KW-1185">Reference proteome</keyword>
<dbReference type="InterPro" id="IPR013798">
    <property type="entry name" value="Indole-3-glycerol_P_synth_dom"/>
</dbReference>
<dbReference type="InterPro" id="IPR000146">
    <property type="entry name" value="FBPase_class-1"/>
</dbReference>
<keyword evidence="10" id="KW-0479">Metal-binding</keyword>
<dbReference type="CDD" id="cd00354">
    <property type="entry name" value="FBPase"/>
    <property type="match status" value="1"/>
</dbReference>
<evidence type="ECO:0000259" key="21">
    <source>
        <dbReference type="Pfam" id="PF00218"/>
    </source>
</evidence>
<protein>
    <recommendedName>
        <fullName evidence="18">D-fructose-1,6-bisphosphate 1-phosphohydrolase</fullName>
        <ecNumber evidence="8">3.1.3.11</ecNumber>
        <ecNumber evidence="7">4.1.1.48</ecNumber>
    </recommendedName>
</protein>
<evidence type="ECO:0000256" key="8">
    <source>
        <dbReference type="ARBA" id="ARBA00013093"/>
    </source>
</evidence>
<comment type="pathway">
    <text evidence="4">Amino-acid biosynthesis; L-tryptophan biosynthesis; L-tryptophan from chorismate: step 4/5.</text>
</comment>
<gene>
    <name evidence="24" type="ORF">NSK_002479</name>
</gene>
<keyword evidence="15" id="KW-0456">Lyase</keyword>
<comment type="catalytic activity">
    <reaction evidence="2">
        <text>1-(2-carboxyphenylamino)-1-deoxy-D-ribulose 5-phosphate + H(+) = (1S,2R)-1-C-(indol-3-yl)glycerol 3-phosphate + CO2 + H2O</text>
        <dbReference type="Rhea" id="RHEA:23476"/>
        <dbReference type="ChEBI" id="CHEBI:15377"/>
        <dbReference type="ChEBI" id="CHEBI:15378"/>
        <dbReference type="ChEBI" id="CHEBI:16526"/>
        <dbReference type="ChEBI" id="CHEBI:58613"/>
        <dbReference type="ChEBI" id="CHEBI:58866"/>
        <dbReference type="EC" id="4.1.1.48"/>
    </reaction>
</comment>
<dbReference type="InterPro" id="IPR013785">
    <property type="entry name" value="Aldolase_TIM"/>
</dbReference>
<keyword evidence="12" id="KW-0822">Tryptophan biosynthesis</keyword>
<dbReference type="AlphaFoldDB" id="A0A4D9D3H2"/>
<dbReference type="GO" id="GO:0006094">
    <property type="term" value="P:gluconeogenesis"/>
    <property type="evidence" value="ECO:0007669"/>
    <property type="project" value="TreeGrafter"/>
</dbReference>
<comment type="similarity">
    <text evidence="5 19">Belongs to the FBPase class 1 family.</text>
</comment>
<dbReference type="EMBL" id="SDOX01000009">
    <property type="protein sequence ID" value="TFJ86271.1"/>
    <property type="molecule type" value="Genomic_DNA"/>
</dbReference>
<evidence type="ECO:0000313" key="25">
    <source>
        <dbReference type="Proteomes" id="UP000355283"/>
    </source>
</evidence>
<dbReference type="InterPro" id="IPR020548">
    <property type="entry name" value="Fructose_bisphosphatase_AS"/>
</dbReference>
<proteinExistence type="inferred from homology"/>
<dbReference type="InterPro" id="IPR033391">
    <property type="entry name" value="FBPase_N"/>
</dbReference>
<dbReference type="GO" id="GO:0006000">
    <property type="term" value="P:fructose metabolic process"/>
    <property type="evidence" value="ECO:0007669"/>
    <property type="project" value="TreeGrafter"/>
</dbReference>
<evidence type="ECO:0000256" key="18">
    <source>
        <dbReference type="ARBA" id="ARBA00032973"/>
    </source>
</evidence>
<evidence type="ECO:0000256" key="1">
    <source>
        <dbReference type="ARBA" id="ARBA00001273"/>
    </source>
</evidence>
<evidence type="ECO:0000256" key="17">
    <source>
        <dbReference type="ARBA" id="ARBA00024331"/>
    </source>
</evidence>
<dbReference type="SUPFAM" id="SSF56655">
    <property type="entry name" value="Carbohydrate phosphatase"/>
    <property type="match status" value="1"/>
</dbReference>
<evidence type="ECO:0000256" key="5">
    <source>
        <dbReference type="ARBA" id="ARBA00010941"/>
    </source>
</evidence>
<dbReference type="GO" id="GO:0005829">
    <property type="term" value="C:cytosol"/>
    <property type="evidence" value="ECO:0007669"/>
    <property type="project" value="TreeGrafter"/>
</dbReference>
<dbReference type="GO" id="GO:0030388">
    <property type="term" value="P:fructose 1,6-bisphosphate metabolic process"/>
    <property type="evidence" value="ECO:0007669"/>
    <property type="project" value="TreeGrafter"/>
</dbReference>
<comment type="subunit">
    <text evidence="6">Homotetramer.</text>
</comment>
<dbReference type="FunFam" id="3.40.190.80:FF:000001">
    <property type="entry name" value="Fructose-1,6-bisphosphatase class 1"/>
    <property type="match status" value="1"/>
</dbReference>
<evidence type="ECO:0000256" key="4">
    <source>
        <dbReference type="ARBA" id="ARBA00004696"/>
    </source>
</evidence>
<dbReference type="GO" id="GO:0046872">
    <property type="term" value="F:metal ion binding"/>
    <property type="evidence" value="ECO:0007669"/>
    <property type="project" value="UniProtKB-KW"/>
</dbReference>
<comment type="caution">
    <text evidence="24">The sequence shown here is derived from an EMBL/GenBank/DDBJ whole genome shotgun (WGS) entry which is preliminary data.</text>
</comment>
<evidence type="ECO:0000256" key="11">
    <source>
        <dbReference type="ARBA" id="ARBA00022801"/>
    </source>
</evidence>
<keyword evidence="9" id="KW-0028">Amino-acid biosynthesis</keyword>
<evidence type="ECO:0000259" key="23">
    <source>
        <dbReference type="Pfam" id="PF18913"/>
    </source>
</evidence>
<dbReference type="GO" id="GO:0000162">
    <property type="term" value="P:L-tryptophan biosynthetic process"/>
    <property type="evidence" value="ECO:0007669"/>
    <property type="project" value="UniProtKB-UniPathway"/>
</dbReference>
<evidence type="ECO:0000256" key="13">
    <source>
        <dbReference type="ARBA" id="ARBA00022842"/>
    </source>
</evidence>
<sequence>MPHKFKSVNKYQGVRAEHSKAHSLNWLEEVQRKNYEVQQLRETEEGSRLLARLRSVNLVGGYRVARALKRSTGEQVHMMSVIAEIKRRTPTGDTTPTELAAIADVGLVARQLADCGADVLMVTTDETCYGGSIMDLRSAREAFADIPDEKRPPIVAKDIYIHPLQISQAMEHGADGVLLMASLMGASLSGLLDACTCLGLEALVEVHTVAELEKALELGATNIVATNWDRIENALYKDQAKGLKGMIPDLIVAICAGDVGTVDDAAELADMGACRGFVVPGSVSKHARSVQSRATTIPETPATSSTDSNQKQYPLIEPVFDEVCEMSGVTLTRYMMEISRANPHLKEIESLMNSIQTACKTISSLVNRACITKMTGYQDDGCSINVQGEQQKKLDVLTNDVLKKALRFTGRLTVLASEEEDEPVSMEDRERIYADLRNSDVVLEEGNKYVACFDPLDGSSNVDASIPVGTIFGIFASGEETECLLDDEDLDGTPMDPESRAAKCLMSTLQPGTNLVAAGYCLYSSSAHLVFTLGRGVNGFTYDTHIGEFVLTHPNIRIPERGQIYSFNEANRWDWDSPMQEYVTSLQMGQGQSGKRYSSRYIGSMVGDVHRTLLYGGIFGYPADAQNRDGKLRLLYEAAPMAFLVEQAGGLALTGKNRIMEIRPRGVHQRVPCILGSRLDVEECRSFYNASKDPDLIRRCLERLNSP</sequence>
<evidence type="ECO:0000256" key="6">
    <source>
        <dbReference type="ARBA" id="ARBA00011881"/>
    </source>
</evidence>
<dbReference type="GO" id="GO:0004425">
    <property type="term" value="F:indole-3-glycerol-phosphate synthase activity"/>
    <property type="evidence" value="ECO:0007669"/>
    <property type="project" value="UniProtKB-EC"/>
</dbReference>
<dbReference type="EC" id="3.1.3.11" evidence="8"/>
<dbReference type="OrthoDB" id="10256725at2759"/>
<dbReference type="PIRSF" id="PIRSF000904">
    <property type="entry name" value="FBPtase_SBPase"/>
    <property type="match status" value="1"/>
</dbReference>
<evidence type="ECO:0000256" key="14">
    <source>
        <dbReference type="ARBA" id="ARBA00023141"/>
    </source>
</evidence>
<dbReference type="Pfam" id="PF00218">
    <property type="entry name" value="IGPS"/>
    <property type="match status" value="1"/>
</dbReference>
<evidence type="ECO:0000256" key="7">
    <source>
        <dbReference type="ARBA" id="ARBA00012362"/>
    </source>
</evidence>
<dbReference type="InterPro" id="IPR028343">
    <property type="entry name" value="FBPtase"/>
</dbReference>
<evidence type="ECO:0000256" key="19">
    <source>
        <dbReference type="RuleBase" id="RU000508"/>
    </source>
</evidence>
<reference evidence="24 25" key="1">
    <citation type="submission" date="2019-01" db="EMBL/GenBank/DDBJ databases">
        <title>Nuclear Genome Assembly of the Microalgal Biofuel strain Nannochloropsis salina CCMP1776.</title>
        <authorList>
            <person name="Hovde B."/>
        </authorList>
    </citation>
    <scope>NUCLEOTIDE SEQUENCE [LARGE SCALE GENOMIC DNA]</scope>
    <source>
        <strain evidence="24 25">CCMP1776</strain>
    </source>
</reference>